<feature type="domain" description="N-acetyltransferase" evidence="4">
    <location>
        <begin position="121"/>
        <end position="271"/>
    </location>
</feature>
<dbReference type="SUPFAM" id="SSF55729">
    <property type="entry name" value="Acyl-CoA N-acyltransferases (Nat)"/>
    <property type="match status" value="1"/>
</dbReference>
<dbReference type="SUPFAM" id="SSF56059">
    <property type="entry name" value="Glutathione synthetase ATP-binding domain-like"/>
    <property type="match status" value="1"/>
</dbReference>
<evidence type="ECO:0000259" key="3">
    <source>
        <dbReference type="PROSITE" id="PS50975"/>
    </source>
</evidence>
<dbReference type="PROSITE" id="PS50975">
    <property type="entry name" value="ATP_GRASP"/>
    <property type="match status" value="1"/>
</dbReference>
<dbReference type="RefSeq" id="WP_352887418.1">
    <property type="nucleotide sequence ID" value="NZ_JBEPIJ010000003.1"/>
</dbReference>
<dbReference type="Gene3D" id="3.40.630.30">
    <property type="match status" value="1"/>
</dbReference>
<gene>
    <name evidence="5" type="primary">ngg</name>
    <name evidence="5" type="ORF">ABSH63_03365</name>
</gene>
<dbReference type="Gene3D" id="3.30.470.20">
    <property type="entry name" value="ATP-grasp fold, B domain"/>
    <property type="match status" value="2"/>
</dbReference>
<dbReference type="PANTHER" id="PTHR21621:SF0">
    <property type="entry name" value="BETA-CITRYLGLUTAMATE SYNTHASE B-RELATED"/>
    <property type="match status" value="1"/>
</dbReference>
<reference evidence="5 6" key="1">
    <citation type="submission" date="2024-06" db="EMBL/GenBank/DDBJ databases">
        <authorList>
            <person name="Li Z."/>
            <person name="Jiang Y."/>
        </authorList>
    </citation>
    <scope>NUCLEOTIDE SEQUENCE [LARGE SCALE GENOMIC DNA]</scope>
    <source>
        <strain evidence="5 6">HSW-8</strain>
    </source>
</reference>
<dbReference type="NCBIfam" id="TIGR03103">
    <property type="entry name" value="trio_acet_GNAT"/>
    <property type="match status" value="1"/>
</dbReference>
<evidence type="ECO:0000313" key="5">
    <source>
        <dbReference type="EMBL" id="MES0873051.1"/>
    </source>
</evidence>
<evidence type="ECO:0000256" key="1">
    <source>
        <dbReference type="ARBA" id="ARBA00023211"/>
    </source>
</evidence>
<dbReference type="Proteomes" id="UP001465331">
    <property type="component" value="Unassembled WGS sequence"/>
</dbReference>
<name>A0ABV2A751_9GAMM</name>
<dbReference type="Pfam" id="PF02655">
    <property type="entry name" value="ATP-grasp_3"/>
    <property type="match status" value="1"/>
</dbReference>
<keyword evidence="2" id="KW-0067">ATP-binding</keyword>
<dbReference type="PROSITE" id="PS51186">
    <property type="entry name" value="GNAT"/>
    <property type="match status" value="1"/>
</dbReference>
<dbReference type="InterPro" id="IPR011761">
    <property type="entry name" value="ATP-grasp"/>
</dbReference>
<comment type="caution">
    <text evidence="5">The sequence shown here is derived from an EMBL/GenBank/DDBJ whole genome shotgun (WGS) entry which is preliminary data.</text>
</comment>
<keyword evidence="1" id="KW-0464">Manganese</keyword>
<dbReference type="InterPro" id="IPR017534">
    <property type="entry name" value="GNAT-acetyltransferase"/>
</dbReference>
<evidence type="ECO:0000313" key="6">
    <source>
        <dbReference type="Proteomes" id="UP001465331"/>
    </source>
</evidence>
<accession>A0ABV2A751</accession>
<protein>
    <submittedName>
        <fullName evidence="5">N-acetylglutaminylglutamine synthetase</fullName>
    </submittedName>
</protein>
<dbReference type="InterPro" id="IPR016181">
    <property type="entry name" value="Acyl_CoA_acyltransferase"/>
</dbReference>
<proteinExistence type="predicted"/>
<sequence length="593" mass="65160">MSRSKKVVNLPLASAHPDAVDGPASLAHHRYGFDGDAQPNRENVALECGWGKLILAHTFERPEDVAAAVQNERLGSRNIAIYVRDPHVILAQSPQHLFLDPSHTFRLPLAEFDAPALPPGLHIRPLQTLEDAEAINRIYLSRHMVPADPGFLWTHRDSPNIVYLVAEDALSQRVIGTVTGVDHVNAFGDPEAGSSLWCLAVDPGAPHPGIGQALACDLAMRFKSRERAFVDLSVMHDNEQAIALYEKLGFERVPVFAIKRKNAINERLFTGPTIADDDGLNIYARIIVDEARRRGVRVEILDAEAGYFRLTFGGRSITCRESLSQLTTSIAMSRCQDKRITRRILRDAGLNTPEQRTADGSEADAAFLHEHGEVVVKPADGEQGQGISVDIRDVDSLRAAIGNARRHGETVLIERYCPGEDLRIVVIGYKVVAAAVRKPPVITGDGRHSIRELIEKLSRRREAATGGESRIPMDAETERCVRLAGHAMDDVLDEGKQLAVRKTANLHTGGTLHDVTHVLHPQLCSAAVEAAKALEIPVTGLDLLVAAPTKPDYVIIEANERPGLANHEPQPTAERFLDFLFPFSVTREPQELY</sequence>
<dbReference type="EMBL" id="JBEPIJ010000003">
    <property type="protein sequence ID" value="MES0873051.1"/>
    <property type="molecule type" value="Genomic_DNA"/>
</dbReference>
<dbReference type="Pfam" id="PF00583">
    <property type="entry name" value="Acetyltransf_1"/>
    <property type="match status" value="1"/>
</dbReference>
<dbReference type="PANTHER" id="PTHR21621">
    <property type="entry name" value="RIBOSOMAL PROTEIN S6 MODIFICATION PROTEIN"/>
    <property type="match status" value="1"/>
</dbReference>
<evidence type="ECO:0000259" key="4">
    <source>
        <dbReference type="PROSITE" id="PS51186"/>
    </source>
</evidence>
<dbReference type="InterPro" id="IPR003806">
    <property type="entry name" value="ATP-grasp_PylC-type"/>
</dbReference>
<dbReference type="InterPro" id="IPR000182">
    <property type="entry name" value="GNAT_dom"/>
</dbReference>
<keyword evidence="6" id="KW-1185">Reference proteome</keyword>
<organism evidence="5 6">
    <name type="scientific">Sinimarinibacterium thermocellulolyticum</name>
    <dbReference type="NCBI Taxonomy" id="3170016"/>
    <lineage>
        <taxon>Bacteria</taxon>
        <taxon>Pseudomonadati</taxon>
        <taxon>Pseudomonadota</taxon>
        <taxon>Gammaproteobacteria</taxon>
        <taxon>Nevskiales</taxon>
        <taxon>Nevskiaceae</taxon>
        <taxon>Sinimarinibacterium</taxon>
    </lineage>
</organism>
<keyword evidence="2" id="KW-0547">Nucleotide-binding</keyword>
<evidence type="ECO:0000256" key="2">
    <source>
        <dbReference type="PROSITE-ProRule" id="PRU00409"/>
    </source>
</evidence>
<feature type="domain" description="ATP-grasp" evidence="3">
    <location>
        <begin position="342"/>
        <end position="585"/>
    </location>
</feature>